<dbReference type="Gene3D" id="3.40.630.30">
    <property type="match status" value="1"/>
</dbReference>
<evidence type="ECO:0000259" key="4">
    <source>
        <dbReference type="PROSITE" id="PS51729"/>
    </source>
</evidence>
<reference evidence="6" key="1">
    <citation type="submission" date="2025-08" db="UniProtKB">
        <authorList>
            <consortium name="RefSeq"/>
        </authorList>
    </citation>
    <scope>IDENTIFICATION</scope>
    <source>
        <strain evidence="6">11010-0011.00</strain>
        <tissue evidence="6">Whole body</tissue>
    </source>
</reference>
<comment type="similarity">
    <text evidence="1">Belongs to the NATD1 family.</text>
</comment>
<proteinExistence type="inferred from homology"/>
<evidence type="ECO:0000256" key="3">
    <source>
        <dbReference type="ARBA" id="ARBA00031876"/>
    </source>
</evidence>
<dbReference type="InterPro" id="IPR031165">
    <property type="entry name" value="GNAT_YJDJ"/>
</dbReference>
<dbReference type="GeneID" id="115629997"/>
<dbReference type="InterPro" id="IPR045057">
    <property type="entry name" value="Gcn5-rel_NAT"/>
</dbReference>
<dbReference type="InterPro" id="IPR016181">
    <property type="entry name" value="Acyl_CoA_acyltransferase"/>
</dbReference>
<dbReference type="OrthoDB" id="74247at2759"/>
<dbReference type="PROSITE" id="PS51729">
    <property type="entry name" value="GNAT_YJDJ"/>
    <property type="match status" value="1"/>
</dbReference>
<sequence>MSRVIVIQQDRRRFFAEINGVTATLSYRVNNGVMTILHTVVPEELSGRGIGRILAKAALDFALSNNLFLIIKCTFVENYIFKYEPHYAKYMLR</sequence>
<accession>A0A6J2U3L7</accession>
<organism evidence="5 6">
    <name type="scientific">Drosophila lebanonensis</name>
    <name type="common">Fruit fly</name>
    <name type="synonym">Scaptodrosophila lebanonensis</name>
    <dbReference type="NCBI Taxonomy" id="7225"/>
    <lineage>
        <taxon>Eukaryota</taxon>
        <taxon>Metazoa</taxon>
        <taxon>Ecdysozoa</taxon>
        <taxon>Arthropoda</taxon>
        <taxon>Hexapoda</taxon>
        <taxon>Insecta</taxon>
        <taxon>Pterygota</taxon>
        <taxon>Neoptera</taxon>
        <taxon>Endopterygota</taxon>
        <taxon>Diptera</taxon>
        <taxon>Brachycera</taxon>
        <taxon>Muscomorpha</taxon>
        <taxon>Ephydroidea</taxon>
        <taxon>Drosophilidae</taxon>
        <taxon>Scaptodrosophila</taxon>
    </lineage>
</organism>
<dbReference type="Pfam" id="PF14542">
    <property type="entry name" value="Acetyltransf_CG"/>
    <property type="match status" value="1"/>
</dbReference>
<dbReference type="AlphaFoldDB" id="A0A6J2U3L7"/>
<evidence type="ECO:0000256" key="1">
    <source>
        <dbReference type="ARBA" id="ARBA00006233"/>
    </source>
</evidence>
<evidence type="ECO:0000313" key="5">
    <source>
        <dbReference type="Proteomes" id="UP000504634"/>
    </source>
</evidence>
<name>A0A6J2U3L7_DROLE</name>
<evidence type="ECO:0000313" key="6">
    <source>
        <dbReference type="RefSeq" id="XP_030382485.1"/>
    </source>
</evidence>
<dbReference type="PANTHER" id="PTHR31435">
    <property type="entry name" value="PROTEIN NATD1"/>
    <property type="match status" value="1"/>
</dbReference>
<feature type="domain" description="N-acetyltransferase" evidence="4">
    <location>
        <begin position="6"/>
        <end position="92"/>
    </location>
</feature>
<dbReference type="PANTHER" id="PTHR31435:SF9">
    <property type="entry name" value="PROTEIN NATD1"/>
    <property type="match status" value="1"/>
</dbReference>
<protein>
    <recommendedName>
        <fullName evidence="2">Protein NATD1</fullName>
    </recommendedName>
    <alternativeName>
        <fullName evidence="3">N-acetyltransferase domain-containing protein 1</fullName>
    </alternativeName>
</protein>
<gene>
    <name evidence="6" type="primary">LOC115629997</name>
</gene>
<keyword evidence="5" id="KW-1185">Reference proteome</keyword>
<dbReference type="RefSeq" id="XP_030382485.1">
    <property type="nucleotide sequence ID" value="XM_030526625.1"/>
</dbReference>
<evidence type="ECO:0000256" key="2">
    <source>
        <dbReference type="ARBA" id="ARBA00020243"/>
    </source>
</evidence>
<dbReference type="Proteomes" id="UP000504634">
    <property type="component" value="Unplaced"/>
</dbReference>
<dbReference type="SUPFAM" id="SSF55729">
    <property type="entry name" value="Acyl-CoA N-acyltransferases (Nat)"/>
    <property type="match status" value="1"/>
</dbReference>